<proteinExistence type="predicted"/>
<dbReference type="SUPFAM" id="SSF69304">
    <property type="entry name" value="Tricorn protease N-terminal domain"/>
    <property type="match status" value="1"/>
</dbReference>
<dbReference type="OrthoDB" id="9813582at2"/>
<dbReference type="RefSeq" id="WP_013906796.1">
    <property type="nucleotide sequence ID" value="NC_015681.1"/>
</dbReference>
<dbReference type="EMBL" id="CP002683">
    <property type="protein sequence ID" value="AEH44049.1"/>
    <property type="molecule type" value="Genomic_DNA"/>
</dbReference>
<dbReference type="Proteomes" id="UP000006793">
    <property type="component" value="Chromosome"/>
</dbReference>
<sequence>MRKIFILLVGIFAFTKISLAAPSIDQLFKDFSPLSAKVIAQEGQFFLNVGTNKGLKVGEWWLIYQQGEPIVDPDTGKILGYQEKPAARAQIIQVFPTYSVLKVFCLSPGCTISTGARAERLAGVRAFFFDLTGKAFPIYERLRASYPKLKWQPYEKVTSRKAIPKGTQRVLFVAENNFLYFYSDGHVLGVYTLSAQPAYQESRPLEKARPYQLIGRLREIVYHLDVLPLGQTIYVASLTKRKIYLQRLKGREHFVYAYHGFGNLINFSVGPDGLIALNIFDGKRVKSRIIKFTGKNFVKVTKDSPYILRFFDFNSDGIKETLIGQSFDSENFYGYGVFTFKIDGKDLKKEKSIKIPSGFRIFGAFWTDLNLDKKLETGFYNEGRRLVIYQGKKRLWSSSVKFGAGIQYVFMDYPETSIKTPKKIYIWPNPWVVKWQEWPRVLIPYNEFGLLGGIVSGAKRSTVGVLFYTREGYQLFFWRQSFQGSVQAVFSFKGNVYIAVVEGDLFKGEGETRIFKVSLAQLMRNLSY</sequence>
<dbReference type="AlphaFoldDB" id="F8A900"/>
<protein>
    <recommendedName>
        <fullName evidence="3">FG-GAP repeat protein</fullName>
    </recommendedName>
</protein>
<evidence type="ECO:0000313" key="1">
    <source>
        <dbReference type="EMBL" id="AEH44049.1"/>
    </source>
</evidence>
<name>F8A900_THEID</name>
<reference evidence="1 2" key="2">
    <citation type="journal article" date="2012" name="Stand. Genomic Sci.">
        <title>Complete genome sequence of the thermophilic sulfate-reducing ocean bacterium Thermodesulfatator indicus type strain (CIR29812(T)).</title>
        <authorList>
            <person name="Anderson I."/>
            <person name="Saunders E."/>
            <person name="Lapidus A."/>
            <person name="Nolan M."/>
            <person name="Lucas S."/>
            <person name="Tice H."/>
            <person name="Del Rio T.G."/>
            <person name="Cheng J.F."/>
            <person name="Han C."/>
            <person name="Tapia R."/>
            <person name="Goodwin L.A."/>
            <person name="Pitluck S."/>
            <person name="Liolios K."/>
            <person name="Mavromatis K."/>
            <person name="Pagani I."/>
            <person name="Ivanova N."/>
            <person name="Mikhailova N."/>
            <person name="Pati A."/>
            <person name="Chen A."/>
            <person name="Palaniappan K."/>
            <person name="Land M."/>
            <person name="Hauser L."/>
            <person name="Jeffries C.D."/>
            <person name="Chang Y.J."/>
            <person name="Brambilla E.M."/>
            <person name="Rohde M."/>
            <person name="Spring S."/>
            <person name="Goker M."/>
            <person name="Detter J.C."/>
            <person name="Woyke T."/>
            <person name="Bristow J."/>
            <person name="Eisen J.A."/>
            <person name="Markowitz V."/>
            <person name="Hugenholtz P."/>
            <person name="Kyrpides N.C."/>
            <person name="Klenk H.P."/>
        </authorList>
    </citation>
    <scope>NUCLEOTIDE SEQUENCE [LARGE SCALE GENOMIC DNA]</scope>
    <source>
        <strain evidence="2">DSM 15286 / JCM 11887 / CIR29812</strain>
    </source>
</reference>
<keyword evidence="2" id="KW-1185">Reference proteome</keyword>
<evidence type="ECO:0008006" key="3">
    <source>
        <dbReference type="Google" id="ProtNLM"/>
    </source>
</evidence>
<dbReference type="KEGG" id="tid:Thein_0164"/>
<accession>F8A900</accession>
<evidence type="ECO:0000313" key="2">
    <source>
        <dbReference type="Proteomes" id="UP000006793"/>
    </source>
</evidence>
<organism evidence="1 2">
    <name type="scientific">Thermodesulfatator indicus (strain DSM 15286 / JCM 11887 / CIR29812)</name>
    <dbReference type="NCBI Taxonomy" id="667014"/>
    <lineage>
        <taxon>Bacteria</taxon>
        <taxon>Pseudomonadati</taxon>
        <taxon>Thermodesulfobacteriota</taxon>
        <taxon>Thermodesulfobacteria</taxon>
        <taxon>Thermodesulfobacteriales</taxon>
        <taxon>Thermodesulfatatoraceae</taxon>
        <taxon>Thermodesulfatator</taxon>
    </lineage>
</organism>
<reference evidence="2" key="1">
    <citation type="submission" date="2011-04" db="EMBL/GenBank/DDBJ databases">
        <title>The complete genome of Thermodesulfatator indicus DSM 15286.</title>
        <authorList>
            <person name="Lucas S."/>
            <person name="Copeland A."/>
            <person name="Lapidus A."/>
            <person name="Bruce D."/>
            <person name="Goodwin L."/>
            <person name="Pitluck S."/>
            <person name="Peters L."/>
            <person name="Kyrpides N."/>
            <person name="Mavromatis K."/>
            <person name="Pagani I."/>
            <person name="Ivanova N."/>
            <person name="Saunders L."/>
            <person name="Detter J.C."/>
            <person name="Tapia R."/>
            <person name="Han C."/>
            <person name="Land M."/>
            <person name="Hauser L."/>
            <person name="Markowitz V."/>
            <person name="Cheng J.-F."/>
            <person name="Hugenholtz P."/>
            <person name="Woyke T."/>
            <person name="Wu D."/>
            <person name="Spring S."/>
            <person name="Schroeder M."/>
            <person name="Brambilla E."/>
            <person name="Klenk H.-P."/>
            <person name="Eisen J.A."/>
        </authorList>
    </citation>
    <scope>NUCLEOTIDE SEQUENCE [LARGE SCALE GENOMIC DNA]</scope>
    <source>
        <strain evidence="2">DSM 15286 / JCM 11887 / CIR29812</strain>
    </source>
</reference>
<dbReference type="InParanoid" id="F8A900"/>
<dbReference type="HOGENOM" id="CLU_538392_0_0_0"/>
<gene>
    <name evidence="1" type="ordered locus">Thein_0164</name>
</gene>
<dbReference type="eggNOG" id="ENOG5032XMD">
    <property type="taxonomic scope" value="Bacteria"/>
</dbReference>
<dbReference type="PaxDb" id="667014-Thein_0164"/>
<dbReference type="STRING" id="667014.Thein_0164"/>